<dbReference type="CDD" id="cd08352">
    <property type="entry name" value="VOC_Bs_YwkD_like"/>
    <property type="match status" value="1"/>
</dbReference>
<evidence type="ECO:0000256" key="1">
    <source>
        <dbReference type="ARBA" id="ARBA00022723"/>
    </source>
</evidence>
<keyword evidence="4" id="KW-1185">Reference proteome</keyword>
<dbReference type="InterPro" id="IPR051332">
    <property type="entry name" value="Fosfomycin_Res_Enzymes"/>
</dbReference>
<comment type="caution">
    <text evidence="3">The sequence shown here is derived from an EMBL/GenBank/DDBJ whole genome shotgun (WGS) entry which is preliminary data.</text>
</comment>
<dbReference type="PROSITE" id="PS51819">
    <property type="entry name" value="VOC"/>
    <property type="match status" value="1"/>
</dbReference>
<dbReference type="RefSeq" id="WP_252768193.1">
    <property type="nucleotide sequence ID" value="NZ_JAMXMC010000002.1"/>
</dbReference>
<dbReference type="EMBL" id="JAMXMC010000002">
    <property type="protein sequence ID" value="MCO5975756.1"/>
    <property type="molecule type" value="Genomic_DNA"/>
</dbReference>
<accession>A0ABT1BHU3</accession>
<dbReference type="InterPro" id="IPR037478">
    <property type="entry name" value="YwkD-like_dom"/>
</dbReference>
<organism evidence="3 4">
    <name type="scientific">Ideonella oryzae</name>
    <dbReference type="NCBI Taxonomy" id="2937441"/>
    <lineage>
        <taxon>Bacteria</taxon>
        <taxon>Pseudomonadati</taxon>
        <taxon>Pseudomonadota</taxon>
        <taxon>Betaproteobacteria</taxon>
        <taxon>Burkholderiales</taxon>
        <taxon>Sphaerotilaceae</taxon>
        <taxon>Ideonella</taxon>
    </lineage>
</organism>
<dbReference type="InterPro" id="IPR037523">
    <property type="entry name" value="VOC_core"/>
</dbReference>
<dbReference type="InterPro" id="IPR029068">
    <property type="entry name" value="Glyas_Bleomycin-R_OHBP_Dase"/>
</dbReference>
<dbReference type="PANTHER" id="PTHR36113">
    <property type="entry name" value="LYASE, PUTATIVE-RELATED-RELATED"/>
    <property type="match status" value="1"/>
</dbReference>
<dbReference type="Proteomes" id="UP001204851">
    <property type="component" value="Unassembled WGS sequence"/>
</dbReference>
<name>A0ABT1BHU3_9BURK</name>
<dbReference type="InterPro" id="IPR004360">
    <property type="entry name" value="Glyas_Fos-R_dOase_dom"/>
</dbReference>
<sequence>MGSEVCLRPPLLGVHHVALICSDYARSRQFYTELLGLPVLAEHFRAERQSWKLDLALPDGTALELFSFPAPPQRPSRPEACGLRHLALRVVALAPWVDHLQAHGVAVEPVRVDAFTGRRFTFFADPDGLPLELYEDGGAGPEEGA</sequence>
<dbReference type="SUPFAM" id="SSF54593">
    <property type="entry name" value="Glyoxalase/Bleomycin resistance protein/Dihydroxybiphenyl dioxygenase"/>
    <property type="match status" value="1"/>
</dbReference>
<protein>
    <submittedName>
        <fullName evidence="3">VOC family protein</fullName>
    </submittedName>
</protein>
<gene>
    <name evidence="3" type="ORF">M0L44_03330</name>
</gene>
<dbReference type="PANTHER" id="PTHR36113:SF6">
    <property type="entry name" value="FOSFOMYCIN RESISTANCE PROTEIN FOSX"/>
    <property type="match status" value="1"/>
</dbReference>
<evidence type="ECO:0000313" key="3">
    <source>
        <dbReference type="EMBL" id="MCO5975756.1"/>
    </source>
</evidence>
<evidence type="ECO:0000259" key="2">
    <source>
        <dbReference type="PROSITE" id="PS51819"/>
    </source>
</evidence>
<proteinExistence type="predicted"/>
<feature type="domain" description="VOC" evidence="2">
    <location>
        <begin position="13"/>
        <end position="136"/>
    </location>
</feature>
<dbReference type="Gene3D" id="3.10.180.10">
    <property type="entry name" value="2,3-Dihydroxybiphenyl 1,2-Dioxygenase, domain 1"/>
    <property type="match status" value="1"/>
</dbReference>
<dbReference type="Pfam" id="PF00903">
    <property type="entry name" value="Glyoxalase"/>
    <property type="match status" value="1"/>
</dbReference>
<reference evidence="3 4" key="1">
    <citation type="submission" date="2022-06" db="EMBL/GenBank/DDBJ databases">
        <title>Ideonella sp. NS12-5 Genome sequencing and assembly.</title>
        <authorList>
            <person name="Jung Y."/>
        </authorList>
    </citation>
    <scope>NUCLEOTIDE SEQUENCE [LARGE SCALE GENOMIC DNA]</scope>
    <source>
        <strain evidence="3 4">NS12-5</strain>
    </source>
</reference>
<evidence type="ECO:0000313" key="4">
    <source>
        <dbReference type="Proteomes" id="UP001204851"/>
    </source>
</evidence>
<keyword evidence="1" id="KW-0479">Metal-binding</keyword>
<dbReference type="NCBIfam" id="NF008551">
    <property type="entry name" value="PRK11478.1"/>
    <property type="match status" value="1"/>
</dbReference>